<accession>A0A0A7I639</accession>
<dbReference type="Proteomes" id="UP000030636">
    <property type="component" value="Chromosome"/>
</dbReference>
<keyword evidence="3" id="KW-1185">Reference proteome</keyword>
<reference evidence="2 3" key="1">
    <citation type="journal article" date="2015" name="Genome Announc.">
        <title>Bifidobacterium pseudolongum Strain PV8-2, Isolated from a Stool Sample of an Anemic Kenyan Infant.</title>
        <authorList>
            <person name="Vazquez-Gutierrez P."/>
            <person name="Lacroix C."/>
            <person name="Chassard C."/>
            <person name="Klumpp J."/>
            <person name="Stevens M.J."/>
            <person name="Jans C."/>
        </authorList>
    </citation>
    <scope>NUCLEOTIDE SEQUENCE [LARGE SCALE GENOMIC DNA]</scope>
    <source>
        <strain evidence="2 3">PV8-2</strain>
    </source>
</reference>
<dbReference type="AlphaFoldDB" id="A0A0A7I639"/>
<dbReference type="RefSeq" id="WP_236710329.1">
    <property type="nucleotide sequence ID" value="NZ_CP007457.1"/>
</dbReference>
<dbReference type="HOGENOM" id="CLU_870617_0_0_11"/>
<protein>
    <submittedName>
        <fullName evidence="2">Uncharacterized protein</fullName>
    </submittedName>
</protein>
<evidence type="ECO:0000313" key="2">
    <source>
        <dbReference type="EMBL" id="AIZ15723.1"/>
    </source>
</evidence>
<dbReference type="KEGG" id="bpsp:AH67_01195"/>
<evidence type="ECO:0000256" key="1">
    <source>
        <dbReference type="SAM" id="MobiDB-lite"/>
    </source>
</evidence>
<proteinExistence type="predicted"/>
<sequence>MDGMNTTVDVAQIAALPVVRQAAQAGEELVGLWPLTGVAHMSNDAKYAENLQVRLSRTLAQVMTGEDVTMPDAEFVYEGAESIPGRPQSVVDALLAANDALDGLTEPAAPQLLEAAHDLGVVWNERTQAAVTAAVDSALPPEGSGFDGRTFAWRFAAVIALFDELMRAATDQAEAQLGSAAPVSGGAPADRVMGIERLALPFVPFANVYAESIGVPGMFMTAEQYHGMVGAYATPNGSTDATDSAAVLAQVLGPLAVAEWRKHREDVLWDPAEAKKRAKEEDERKNKEALAAKFAHIKDDPTKPEVEL</sequence>
<evidence type="ECO:0000313" key="3">
    <source>
        <dbReference type="Proteomes" id="UP000030636"/>
    </source>
</evidence>
<dbReference type="STRING" id="1447715.AH67_01195"/>
<dbReference type="EMBL" id="CP007457">
    <property type="protein sequence ID" value="AIZ15723.1"/>
    <property type="molecule type" value="Genomic_DNA"/>
</dbReference>
<organism evidence="2 3">
    <name type="scientific">Bifidobacterium pseudolongum PV8-2</name>
    <dbReference type="NCBI Taxonomy" id="1447715"/>
    <lineage>
        <taxon>Bacteria</taxon>
        <taxon>Bacillati</taxon>
        <taxon>Actinomycetota</taxon>
        <taxon>Actinomycetes</taxon>
        <taxon>Bifidobacteriales</taxon>
        <taxon>Bifidobacteriaceae</taxon>
        <taxon>Bifidobacterium</taxon>
    </lineage>
</organism>
<gene>
    <name evidence="2" type="ORF">AH67_01195</name>
</gene>
<name>A0A0A7I639_9BIFI</name>
<feature type="region of interest" description="Disordered" evidence="1">
    <location>
        <begin position="273"/>
        <end position="308"/>
    </location>
</feature>